<accession>C6HNM0</accession>
<evidence type="ECO:0000313" key="2">
    <source>
        <dbReference type="EMBL" id="EER38066.1"/>
    </source>
</evidence>
<dbReference type="STRING" id="544712.C6HNM0"/>
<dbReference type="HOGENOM" id="CLU_485669_0_0_1"/>
<reference evidence="3" key="1">
    <citation type="submission" date="2009-05" db="EMBL/GenBank/DDBJ databases">
        <title>The genome sequence of Ajellomyces capsulatus strain H143.</title>
        <authorList>
            <person name="Champion M."/>
            <person name="Cuomo C.A."/>
            <person name="Ma L.-J."/>
            <person name="Henn M.R."/>
            <person name="Sil A."/>
            <person name="Goldman B."/>
            <person name="Young S.K."/>
            <person name="Kodira C.D."/>
            <person name="Zeng Q."/>
            <person name="Koehrsen M."/>
            <person name="Alvarado L."/>
            <person name="Berlin A.M."/>
            <person name="Borenstein D."/>
            <person name="Chen Z."/>
            <person name="Engels R."/>
            <person name="Freedman E."/>
            <person name="Gellesch M."/>
            <person name="Goldberg J."/>
            <person name="Griggs A."/>
            <person name="Gujja S."/>
            <person name="Heiman D.I."/>
            <person name="Hepburn T.A."/>
            <person name="Howarth C."/>
            <person name="Jen D."/>
            <person name="Larson L."/>
            <person name="Lewis B."/>
            <person name="Mehta T."/>
            <person name="Park D."/>
            <person name="Pearson M."/>
            <person name="Roberts A."/>
            <person name="Saif S."/>
            <person name="Shea T.D."/>
            <person name="Shenoy N."/>
            <person name="Sisk P."/>
            <person name="Stolte C."/>
            <person name="Sykes S."/>
            <person name="Walk T."/>
            <person name="White J."/>
            <person name="Yandava C."/>
            <person name="Klein B."/>
            <person name="McEwen J.G."/>
            <person name="Puccia R."/>
            <person name="Goldman G.H."/>
            <person name="Felipe M.S."/>
            <person name="Nino-Vega G."/>
            <person name="San-Blas G."/>
            <person name="Taylor J.W."/>
            <person name="Mendoza L."/>
            <person name="Galagan J.E."/>
            <person name="Nusbaum C."/>
            <person name="Birren B.W."/>
        </authorList>
    </citation>
    <scope>NUCLEOTIDE SEQUENCE [LARGE SCALE GENOMIC DNA]</scope>
    <source>
        <strain evidence="3">H143</strain>
    </source>
</reference>
<dbReference type="VEuPathDB" id="FungiDB:HCDG_07801"/>
<organism evidence="2 3">
    <name type="scientific">Ajellomyces capsulatus (strain H143)</name>
    <name type="common">Darling's disease fungus</name>
    <name type="synonym">Histoplasma capsulatum</name>
    <dbReference type="NCBI Taxonomy" id="544712"/>
    <lineage>
        <taxon>Eukaryota</taxon>
        <taxon>Fungi</taxon>
        <taxon>Dikarya</taxon>
        <taxon>Ascomycota</taxon>
        <taxon>Pezizomycotina</taxon>
        <taxon>Eurotiomycetes</taxon>
        <taxon>Eurotiomycetidae</taxon>
        <taxon>Onygenales</taxon>
        <taxon>Ajellomycetaceae</taxon>
        <taxon>Histoplasma</taxon>
    </lineage>
</organism>
<evidence type="ECO:0000256" key="1">
    <source>
        <dbReference type="SAM" id="MobiDB-lite"/>
    </source>
</evidence>
<dbReference type="OrthoDB" id="4200124at2759"/>
<feature type="region of interest" description="Disordered" evidence="1">
    <location>
        <begin position="506"/>
        <end position="533"/>
    </location>
</feature>
<feature type="region of interest" description="Disordered" evidence="1">
    <location>
        <begin position="1"/>
        <end position="52"/>
    </location>
</feature>
<dbReference type="AlphaFoldDB" id="C6HNM0"/>
<feature type="region of interest" description="Disordered" evidence="1">
    <location>
        <begin position="449"/>
        <end position="487"/>
    </location>
</feature>
<evidence type="ECO:0000313" key="3">
    <source>
        <dbReference type="Proteomes" id="UP000002624"/>
    </source>
</evidence>
<name>C6HNM0_AJECH</name>
<sequence>MIYPPPTPSQLPPSSKSIFPQPSKGTYPPGSSYVTQGPIHKNNTFHSGKPVPGWKPAAKAFIDYSSSTSDAGESVFNKFLEVQNQSHQPSFILKPEEKKFEDELQDIVDLEHPDEVNSEGGEDQEFLDLTDSSMEDESPLPCSGGILNEPQASLFPSGADGHASNSSSKGKQPVKVSDDSWMTGVPTSVAHPDTGAMEDTEDAIQAYIRLHHGIPVESLSIYLIPVKPSVLCRAVNLSSLRHLSLLNVGPQRPFWSMLSKLQRSTPLQLVSIHTDNVTPSFLAFLNDLSYLEELFMVERIARSKVESLAPRTQVVIEDIQKQVLAKHAKHLKRLMIRNDEDSTWALNRESVALICKRGFALKELVVAMASPNFHLLMQHLNGLRSLRVLHILFVQSDYCPGILCEIRYCAIDSIIRCPSLQIEYIAVSYALNGPAGTSISRLEYNPSWHSAHSKTNKRMSDSRLNEDRDRNEEANGSGGSFDWHSPFTGRHTSGALKGKGKEAHFSWMANGSDGEDSYDEDDDGDDEEEEWHGKVTVHDGVKFRDITGVKVWQKEMWDLRL</sequence>
<feature type="compositionally biased region" description="Acidic residues" evidence="1">
    <location>
        <begin position="513"/>
        <end position="530"/>
    </location>
</feature>
<feature type="region of interest" description="Disordered" evidence="1">
    <location>
        <begin position="133"/>
        <end position="181"/>
    </location>
</feature>
<dbReference type="eggNOG" id="ENOG502SKJD">
    <property type="taxonomic scope" value="Eukaryota"/>
</dbReference>
<feature type="compositionally biased region" description="Basic and acidic residues" evidence="1">
    <location>
        <begin position="458"/>
        <end position="473"/>
    </location>
</feature>
<dbReference type="EMBL" id="GG692432">
    <property type="protein sequence ID" value="EER38066.1"/>
    <property type="molecule type" value="Genomic_DNA"/>
</dbReference>
<protein>
    <submittedName>
        <fullName evidence="2">Uncharacterized protein</fullName>
    </submittedName>
</protein>
<dbReference type="Proteomes" id="UP000002624">
    <property type="component" value="Unassembled WGS sequence"/>
</dbReference>
<proteinExistence type="predicted"/>
<feature type="compositionally biased region" description="Pro residues" evidence="1">
    <location>
        <begin position="1"/>
        <end position="11"/>
    </location>
</feature>
<gene>
    <name evidence="2" type="ORF">HCDG_07801</name>
</gene>